<dbReference type="PANTHER" id="PTHR10117">
    <property type="entry name" value="TRANSIENT RECEPTOR POTENTIAL CHANNEL"/>
    <property type="match status" value="1"/>
</dbReference>
<dbReference type="STRING" id="225164.V4ABS4"/>
<keyword evidence="5" id="KW-1185">Reference proteome</keyword>
<dbReference type="InterPro" id="IPR002110">
    <property type="entry name" value="Ankyrin_rpt"/>
</dbReference>
<gene>
    <name evidence="4" type="ORF">LOTGIDRAFT_70276</name>
</gene>
<feature type="non-terminal residue" evidence="4">
    <location>
        <position position="85"/>
    </location>
</feature>
<dbReference type="GO" id="GO:0051480">
    <property type="term" value="P:regulation of cytosolic calcium ion concentration"/>
    <property type="evidence" value="ECO:0007669"/>
    <property type="project" value="TreeGrafter"/>
</dbReference>
<protein>
    <submittedName>
        <fullName evidence="4">Uncharacterized protein</fullName>
    </submittedName>
</protein>
<dbReference type="CTD" id="20251963"/>
<evidence type="ECO:0000313" key="5">
    <source>
        <dbReference type="Proteomes" id="UP000030746"/>
    </source>
</evidence>
<dbReference type="KEGG" id="lgi:LOTGIDRAFT_70276"/>
<dbReference type="PANTHER" id="PTHR10117:SF54">
    <property type="entry name" value="TRANSIENT RECEPTOR POTENTIAL-GAMMA PROTEIN"/>
    <property type="match status" value="1"/>
</dbReference>
<sequence>LTDEERVFLNAAYLGDVGVVRMSLEDRVESNLNINCVDYMGRNALHLAIDSEKMDVIEILLDNLSFNCIDEALLHAISKGAVKIV</sequence>
<evidence type="ECO:0000256" key="1">
    <source>
        <dbReference type="ARBA" id="ARBA00022448"/>
    </source>
</evidence>
<dbReference type="Proteomes" id="UP000030746">
    <property type="component" value="Unassembled WGS sequence"/>
</dbReference>
<dbReference type="GO" id="GO:0015279">
    <property type="term" value="F:store-operated calcium channel activity"/>
    <property type="evidence" value="ECO:0007669"/>
    <property type="project" value="TreeGrafter"/>
</dbReference>
<dbReference type="HOGENOM" id="CLU_2519010_0_0_1"/>
<dbReference type="SUPFAM" id="SSF48403">
    <property type="entry name" value="Ankyrin repeat"/>
    <property type="match status" value="1"/>
</dbReference>
<keyword evidence="3" id="KW-0407">Ion channel</keyword>
<evidence type="ECO:0000313" key="4">
    <source>
        <dbReference type="EMBL" id="ESP01424.1"/>
    </source>
</evidence>
<dbReference type="GeneID" id="20251963"/>
<dbReference type="RefSeq" id="XP_009048058.1">
    <property type="nucleotide sequence ID" value="XM_009049810.1"/>
</dbReference>
<evidence type="ECO:0000256" key="2">
    <source>
        <dbReference type="ARBA" id="ARBA00023065"/>
    </source>
</evidence>
<dbReference type="GO" id="GO:0070679">
    <property type="term" value="F:inositol 1,4,5 trisphosphate binding"/>
    <property type="evidence" value="ECO:0007669"/>
    <property type="project" value="TreeGrafter"/>
</dbReference>
<dbReference type="OrthoDB" id="2373987at2759"/>
<feature type="non-terminal residue" evidence="4">
    <location>
        <position position="1"/>
    </location>
</feature>
<dbReference type="OMA" id="NFNINCR"/>
<keyword evidence="1" id="KW-0813">Transport</keyword>
<dbReference type="GO" id="GO:0005886">
    <property type="term" value="C:plasma membrane"/>
    <property type="evidence" value="ECO:0007669"/>
    <property type="project" value="TreeGrafter"/>
</dbReference>
<name>V4ABS4_LOTGI</name>
<keyword evidence="2" id="KW-0406">Ion transport</keyword>
<dbReference type="Pfam" id="PF12796">
    <property type="entry name" value="Ank_2"/>
    <property type="match status" value="1"/>
</dbReference>
<accession>V4ABS4</accession>
<dbReference type="Gene3D" id="1.25.40.20">
    <property type="entry name" value="Ankyrin repeat-containing domain"/>
    <property type="match status" value="1"/>
</dbReference>
<dbReference type="EMBL" id="KB200521">
    <property type="protein sequence ID" value="ESP01424.1"/>
    <property type="molecule type" value="Genomic_DNA"/>
</dbReference>
<reference evidence="4 5" key="1">
    <citation type="journal article" date="2013" name="Nature">
        <title>Insights into bilaterian evolution from three spiralian genomes.</title>
        <authorList>
            <person name="Simakov O."/>
            <person name="Marletaz F."/>
            <person name="Cho S.J."/>
            <person name="Edsinger-Gonzales E."/>
            <person name="Havlak P."/>
            <person name="Hellsten U."/>
            <person name="Kuo D.H."/>
            <person name="Larsson T."/>
            <person name="Lv J."/>
            <person name="Arendt D."/>
            <person name="Savage R."/>
            <person name="Osoegawa K."/>
            <person name="de Jong P."/>
            <person name="Grimwood J."/>
            <person name="Chapman J.A."/>
            <person name="Shapiro H."/>
            <person name="Aerts A."/>
            <person name="Otillar R.P."/>
            <person name="Terry A.Y."/>
            <person name="Boore J.L."/>
            <person name="Grigoriev I.V."/>
            <person name="Lindberg D.R."/>
            <person name="Seaver E.C."/>
            <person name="Weisblat D.A."/>
            <person name="Putnam N.H."/>
            <person name="Rokhsar D.S."/>
        </authorList>
    </citation>
    <scope>NUCLEOTIDE SEQUENCE [LARGE SCALE GENOMIC DNA]</scope>
</reference>
<organism evidence="4 5">
    <name type="scientific">Lottia gigantea</name>
    <name type="common">Giant owl limpet</name>
    <dbReference type="NCBI Taxonomy" id="225164"/>
    <lineage>
        <taxon>Eukaryota</taxon>
        <taxon>Metazoa</taxon>
        <taxon>Spiralia</taxon>
        <taxon>Lophotrochozoa</taxon>
        <taxon>Mollusca</taxon>
        <taxon>Gastropoda</taxon>
        <taxon>Patellogastropoda</taxon>
        <taxon>Lottioidea</taxon>
        <taxon>Lottiidae</taxon>
        <taxon>Lottia</taxon>
    </lineage>
</organism>
<evidence type="ECO:0000256" key="3">
    <source>
        <dbReference type="ARBA" id="ARBA00023303"/>
    </source>
</evidence>
<dbReference type="InterPro" id="IPR036770">
    <property type="entry name" value="Ankyrin_rpt-contain_sf"/>
</dbReference>
<dbReference type="InterPro" id="IPR002153">
    <property type="entry name" value="TRPC_channel"/>
</dbReference>
<dbReference type="GO" id="GO:0034703">
    <property type="term" value="C:cation channel complex"/>
    <property type="evidence" value="ECO:0007669"/>
    <property type="project" value="TreeGrafter"/>
</dbReference>
<proteinExistence type="predicted"/>
<dbReference type="AlphaFoldDB" id="V4ABS4"/>